<dbReference type="Gene3D" id="1.10.10.10">
    <property type="entry name" value="Winged helix-like DNA-binding domain superfamily/Winged helix DNA-binding domain"/>
    <property type="match status" value="1"/>
</dbReference>
<evidence type="ECO:0000313" key="8">
    <source>
        <dbReference type="EMBL" id="UXN68395.1"/>
    </source>
</evidence>
<dbReference type="InterPro" id="IPR013324">
    <property type="entry name" value="RNA_pol_sigma_r3/r4-like"/>
</dbReference>
<accession>A0ABY6C8F1</accession>
<evidence type="ECO:0000256" key="4">
    <source>
        <dbReference type="ARBA" id="ARBA00023125"/>
    </source>
</evidence>
<dbReference type="Proteomes" id="UP001061862">
    <property type="component" value="Chromosome"/>
</dbReference>
<dbReference type="InterPro" id="IPR013325">
    <property type="entry name" value="RNA_pol_sigma_r2"/>
</dbReference>
<dbReference type="InterPro" id="IPR014284">
    <property type="entry name" value="RNA_pol_sigma-70_dom"/>
</dbReference>
<dbReference type="SUPFAM" id="SSF88659">
    <property type="entry name" value="Sigma3 and sigma4 domains of RNA polymerase sigma factors"/>
    <property type="match status" value="1"/>
</dbReference>
<feature type="domain" description="RNA polymerase sigma factor 70 region 4 type 2" evidence="7">
    <location>
        <begin position="124"/>
        <end position="174"/>
    </location>
</feature>
<dbReference type="InterPro" id="IPR039425">
    <property type="entry name" value="RNA_pol_sigma-70-like"/>
</dbReference>
<evidence type="ECO:0000256" key="3">
    <source>
        <dbReference type="ARBA" id="ARBA00023082"/>
    </source>
</evidence>
<dbReference type="Gene3D" id="1.10.1740.10">
    <property type="match status" value="1"/>
</dbReference>
<dbReference type="InterPro" id="IPR013249">
    <property type="entry name" value="RNA_pol_sigma70_r4_t2"/>
</dbReference>
<dbReference type="Pfam" id="PF04542">
    <property type="entry name" value="Sigma70_r2"/>
    <property type="match status" value="1"/>
</dbReference>
<dbReference type="NCBIfam" id="NF009191">
    <property type="entry name" value="PRK12539.1"/>
    <property type="match status" value="1"/>
</dbReference>
<dbReference type="InterPro" id="IPR007627">
    <property type="entry name" value="RNA_pol_sigma70_r2"/>
</dbReference>
<dbReference type="Pfam" id="PF08281">
    <property type="entry name" value="Sigma70_r4_2"/>
    <property type="match status" value="1"/>
</dbReference>
<evidence type="ECO:0000256" key="2">
    <source>
        <dbReference type="ARBA" id="ARBA00023015"/>
    </source>
</evidence>
<evidence type="ECO:0000259" key="6">
    <source>
        <dbReference type="Pfam" id="PF04542"/>
    </source>
</evidence>
<comment type="similarity">
    <text evidence="1">Belongs to the sigma-70 factor family. ECF subfamily.</text>
</comment>
<dbReference type="PANTHER" id="PTHR43133:SF58">
    <property type="entry name" value="ECF RNA POLYMERASE SIGMA FACTOR SIGD"/>
    <property type="match status" value="1"/>
</dbReference>
<protein>
    <submittedName>
        <fullName evidence="8">Sigma-70 family RNA polymerase sigma factor</fullName>
    </submittedName>
</protein>
<dbReference type="NCBIfam" id="TIGR02937">
    <property type="entry name" value="sigma70-ECF"/>
    <property type="match status" value="1"/>
</dbReference>
<dbReference type="EMBL" id="CP104965">
    <property type="protein sequence ID" value="UXN68395.1"/>
    <property type="molecule type" value="Genomic_DNA"/>
</dbReference>
<dbReference type="SUPFAM" id="SSF88946">
    <property type="entry name" value="Sigma2 domain of RNA polymerase sigma factors"/>
    <property type="match status" value="1"/>
</dbReference>
<name>A0ABY6C8F1_9HYPH</name>
<organism evidence="8 9">
    <name type="scientific">Devosia neptuniae</name>
    <dbReference type="NCBI Taxonomy" id="191302"/>
    <lineage>
        <taxon>Bacteria</taxon>
        <taxon>Pseudomonadati</taxon>
        <taxon>Pseudomonadota</taxon>
        <taxon>Alphaproteobacteria</taxon>
        <taxon>Hyphomicrobiales</taxon>
        <taxon>Devosiaceae</taxon>
        <taxon>Devosia</taxon>
    </lineage>
</organism>
<reference evidence="8 9" key="1">
    <citation type="submission" date="2022-09" db="EMBL/GenBank/DDBJ databases">
        <title>Interaction between co-microsymbionts with complementary sets of symbiotic genes in legume-rhizobium systems.</title>
        <authorList>
            <person name="Safronova V."/>
            <person name="Sazanova A."/>
            <person name="Afonin A."/>
            <person name="Chirak E."/>
        </authorList>
    </citation>
    <scope>NUCLEOTIDE SEQUENCE [LARGE SCALE GENOMIC DNA]</scope>
    <source>
        <strain evidence="8 9">A18/4-1</strain>
    </source>
</reference>
<keyword evidence="4" id="KW-0238">DNA-binding</keyword>
<keyword evidence="5" id="KW-0804">Transcription</keyword>
<dbReference type="InterPro" id="IPR036388">
    <property type="entry name" value="WH-like_DNA-bd_sf"/>
</dbReference>
<gene>
    <name evidence="8" type="ORF">N8A98_14110</name>
</gene>
<evidence type="ECO:0000259" key="7">
    <source>
        <dbReference type="Pfam" id="PF08281"/>
    </source>
</evidence>
<evidence type="ECO:0000256" key="5">
    <source>
        <dbReference type="ARBA" id="ARBA00023163"/>
    </source>
</evidence>
<keyword evidence="9" id="KW-1185">Reference proteome</keyword>
<dbReference type="RefSeq" id="WP_262166236.1">
    <property type="nucleotide sequence ID" value="NZ_CP104965.1"/>
</dbReference>
<sequence length="183" mass="20291">MQTDPTEMRLRSLMLASLDGDAAAYRSLLAELGRHLRPYFTRRLTPAFAAHAEDLVQETLLAIHARRLTYDRNRPFTAWLHAVAHHKFVDHVRRQSIRLTVPLEDDAPIIAHDDSADALARRDLNVVLETVPARTSDLIYRTKVDGASVAEAAAAHGMTETAAKVSIHRGLKALAMRFAGGPK</sequence>
<keyword evidence="2" id="KW-0805">Transcription regulation</keyword>
<keyword evidence="3" id="KW-0731">Sigma factor</keyword>
<evidence type="ECO:0000313" key="9">
    <source>
        <dbReference type="Proteomes" id="UP001061862"/>
    </source>
</evidence>
<proteinExistence type="inferred from homology"/>
<evidence type="ECO:0000256" key="1">
    <source>
        <dbReference type="ARBA" id="ARBA00010641"/>
    </source>
</evidence>
<dbReference type="PANTHER" id="PTHR43133">
    <property type="entry name" value="RNA POLYMERASE ECF-TYPE SIGMA FACTO"/>
    <property type="match status" value="1"/>
</dbReference>
<feature type="domain" description="RNA polymerase sigma-70 region 2" evidence="6">
    <location>
        <begin position="42"/>
        <end position="96"/>
    </location>
</feature>